<dbReference type="Gene3D" id="3.90.550.10">
    <property type="entry name" value="Spore Coat Polysaccharide Biosynthesis Protein SpsA, Chain A"/>
    <property type="match status" value="1"/>
</dbReference>
<dbReference type="EMBL" id="JAZDUA010000391">
    <property type="protein sequence ID" value="KAK7793274.1"/>
    <property type="molecule type" value="Genomic_DNA"/>
</dbReference>
<dbReference type="Pfam" id="PF00535">
    <property type="entry name" value="Glycos_transf_2"/>
    <property type="match status" value="1"/>
</dbReference>
<evidence type="ECO:0000313" key="3">
    <source>
        <dbReference type="Proteomes" id="UP001378592"/>
    </source>
</evidence>
<proteinExistence type="predicted"/>
<evidence type="ECO:0000259" key="1">
    <source>
        <dbReference type="Pfam" id="PF00535"/>
    </source>
</evidence>
<protein>
    <recommendedName>
        <fullName evidence="1">Glycosyltransferase 2-like domain-containing protein</fullName>
    </recommendedName>
</protein>
<dbReference type="Proteomes" id="UP001378592">
    <property type="component" value="Unassembled WGS sequence"/>
</dbReference>
<dbReference type="PANTHER" id="PTHR22916">
    <property type="entry name" value="GLYCOSYLTRANSFERASE"/>
    <property type="match status" value="1"/>
</dbReference>
<dbReference type="SUPFAM" id="SSF53448">
    <property type="entry name" value="Nucleotide-diphospho-sugar transferases"/>
    <property type="match status" value="1"/>
</dbReference>
<feature type="domain" description="Glycosyltransferase 2-like" evidence="1">
    <location>
        <begin position="29"/>
        <end position="202"/>
    </location>
</feature>
<comment type="caution">
    <text evidence="2">The sequence shown here is derived from an EMBL/GenBank/DDBJ whole genome shotgun (WGS) entry which is preliminary data.</text>
</comment>
<reference evidence="2 3" key="1">
    <citation type="submission" date="2024-03" db="EMBL/GenBank/DDBJ databases">
        <title>The genome assembly and annotation of the cricket Gryllus longicercus Weissman &amp; Gray.</title>
        <authorList>
            <person name="Szrajer S."/>
            <person name="Gray D."/>
            <person name="Ylla G."/>
        </authorList>
    </citation>
    <scope>NUCLEOTIDE SEQUENCE [LARGE SCALE GENOMIC DNA]</scope>
    <source>
        <strain evidence="2">DAG 2021-001</strain>
        <tissue evidence="2">Whole body minus gut</tissue>
    </source>
</reference>
<evidence type="ECO:0000313" key="2">
    <source>
        <dbReference type="EMBL" id="KAK7793274.1"/>
    </source>
</evidence>
<name>A0AAN9VDY3_9ORTH</name>
<sequence>MNSIDWIDSIPSTKIHTDDLRPKTIADVSIIIPIYNGAEWIDDCFGSIILQTAKFPLKLEVSVFNDASDDNTENKLLCWHDICQKHNITLTVNKSDAVAPRGVGFAKNQAVKFSTGSYLCFQDVDDIMEPERVIMQYSAAKERCNSIIGCKFKRIPEGSTSRFTYWANSLSEDQLHKQIYTSHGPTLIMPTWFCSRQVFDRVGGFDEDGKGTPEDLLFFYKHLDSGGQLFRVDRCLVIYRYHMHCTTFSVDEMTIWRIRLKRLQEQVLRSWKQFTIWNAGKLGRKLYRSLDPLYQSQLHMFCDVDRQKIGKYYIPYTKGISYQRKIPIVHFTEAVCPMVICVKMGLTGGCFEENLKSLNLTEGKDFVFF</sequence>
<dbReference type="AlphaFoldDB" id="A0AAN9VDY3"/>
<keyword evidence="3" id="KW-1185">Reference proteome</keyword>
<accession>A0AAN9VDY3</accession>
<gene>
    <name evidence="2" type="ORF">R5R35_006772</name>
</gene>
<dbReference type="InterPro" id="IPR029044">
    <property type="entry name" value="Nucleotide-diphossugar_trans"/>
</dbReference>
<dbReference type="GO" id="GO:0016758">
    <property type="term" value="F:hexosyltransferase activity"/>
    <property type="evidence" value="ECO:0007669"/>
    <property type="project" value="UniProtKB-ARBA"/>
</dbReference>
<dbReference type="InterPro" id="IPR001173">
    <property type="entry name" value="Glyco_trans_2-like"/>
</dbReference>
<dbReference type="PANTHER" id="PTHR22916:SF3">
    <property type="entry name" value="UDP-GLCNAC:BETAGAL BETA-1,3-N-ACETYLGLUCOSAMINYLTRANSFERASE-LIKE PROTEIN 1"/>
    <property type="match status" value="1"/>
</dbReference>
<organism evidence="2 3">
    <name type="scientific">Gryllus longicercus</name>
    <dbReference type="NCBI Taxonomy" id="2509291"/>
    <lineage>
        <taxon>Eukaryota</taxon>
        <taxon>Metazoa</taxon>
        <taxon>Ecdysozoa</taxon>
        <taxon>Arthropoda</taxon>
        <taxon>Hexapoda</taxon>
        <taxon>Insecta</taxon>
        <taxon>Pterygota</taxon>
        <taxon>Neoptera</taxon>
        <taxon>Polyneoptera</taxon>
        <taxon>Orthoptera</taxon>
        <taxon>Ensifera</taxon>
        <taxon>Gryllidea</taxon>
        <taxon>Grylloidea</taxon>
        <taxon>Gryllidae</taxon>
        <taxon>Gryllinae</taxon>
        <taxon>Gryllus</taxon>
    </lineage>
</organism>